<dbReference type="EMBL" id="RQIS01000011">
    <property type="protein sequence ID" value="RQH04894.1"/>
    <property type="molecule type" value="Genomic_DNA"/>
</dbReference>
<dbReference type="GO" id="GO:0051536">
    <property type="term" value="F:iron-sulfur cluster binding"/>
    <property type="evidence" value="ECO:0007669"/>
    <property type="project" value="UniProtKB-KW"/>
</dbReference>
<keyword evidence="3" id="KW-0479">Metal-binding</keyword>
<evidence type="ECO:0000256" key="1">
    <source>
        <dbReference type="ARBA" id="ARBA00001966"/>
    </source>
</evidence>
<dbReference type="AlphaFoldDB" id="A0A3N6MM43"/>
<evidence type="ECO:0000256" key="3">
    <source>
        <dbReference type="ARBA" id="ARBA00022723"/>
    </source>
</evidence>
<evidence type="ECO:0000313" key="6">
    <source>
        <dbReference type="EMBL" id="RQH04894.1"/>
    </source>
</evidence>
<evidence type="ECO:0000256" key="4">
    <source>
        <dbReference type="ARBA" id="ARBA00023004"/>
    </source>
</evidence>
<name>A0A3N6MM43_9BURK</name>
<proteinExistence type="predicted"/>
<dbReference type="Gene3D" id="3.20.20.70">
    <property type="entry name" value="Aldolase class I"/>
    <property type="match status" value="1"/>
</dbReference>
<dbReference type="SUPFAM" id="SSF102114">
    <property type="entry name" value="Radical SAM enzymes"/>
    <property type="match status" value="1"/>
</dbReference>
<keyword evidence="2" id="KW-0949">S-adenosyl-L-methionine</keyword>
<evidence type="ECO:0000256" key="2">
    <source>
        <dbReference type="ARBA" id="ARBA00022691"/>
    </source>
</evidence>
<keyword evidence="4" id="KW-0408">Iron</keyword>
<dbReference type="InterPro" id="IPR058240">
    <property type="entry name" value="rSAM_sf"/>
</dbReference>
<gene>
    <name evidence="6" type="ORF">D1Y85_15860</name>
</gene>
<accession>A0A3N6MM43</accession>
<dbReference type="GO" id="GO:0046872">
    <property type="term" value="F:metal ion binding"/>
    <property type="evidence" value="ECO:0007669"/>
    <property type="project" value="UniProtKB-KW"/>
</dbReference>
<organism evidence="6 7">
    <name type="scientific">Paraburkholderia dinghuensis</name>
    <dbReference type="NCBI Taxonomy" id="2305225"/>
    <lineage>
        <taxon>Bacteria</taxon>
        <taxon>Pseudomonadati</taxon>
        <taxon>Pseudomonadota</taxon>
        <taxon>Betaproteobacteria</taxon>
        <taxon>Burkholderiales</taxon>
        <taxon>Burkholderiaceae</taxon>
        <taxon>Paraburkholderia</taxon>
    </lineage>
</organism>
<dbReference type="OrthoDB" id="9782387at2"/>
<dbReference type="GO" id="GO:0003824">
    <property type="term" value="F:catalytic activity"/>
    <property type="evidence" value="ECO:0007669"/>
    <property type="project" value="InterPro"/>
</dbReference>
<sequence>MRQVAIDVLFQEIPNEICLGFFMTGCPLACAGCHSKVLQDAAAGDPLSLETFDAWLQRYKGLASCVLFMGGEWETALPEYLALARRLGYKVALYTGEERLAPALEQVLDYLKTGPYVARLGGLNQKTTNQRLTHVPTGTDLTPLFWD</sequence>
<keyword evidence="7" id="KW-1185">Reference proteome</keyword>
<reference evidence="6 7" key="1">
    <citation type="submission" date="2018-11" db="EMBL/GenBank/DDBJ databases">
        <title>Paraburkholderia sp. DHOA04, isolated from soil.</title>
        <authorList>
            <person name="Gao Z.-H."/>
            <person name="Qiu L.-H."/>
            <person name="Fu J.-C."/>
        </authorList>
    </citation>
    <scope>NUCLEOTIDE SEQUENCE [LARGE SCALE GENOMIC DNA]</scope>
    <source>
        <strain evidence="6 7">DHOA04</strain>
    </source>
</reference>
<evidence type="ECO:0000256" key="5">
    <source>
        <dbReference type="ARBA" id="ARBA00023014"/>
    </source>
</evidence>
<keyword evidence="5" id="KW-0411">Iron-sulfur</keyword>
<dbReference type="SFLD" id="SFLDS00029">
    <property type="entry name" value="Radical_SAM"/>
    <property type="match status" value="1"/>
</dbReference>
<protein>
    <submittedName>
        <fullName evidence="6">4Fe-4S cluster-binding domain-containing protein</fullName>
    </submittedName>
</protein>
<dbReference type="InterPro" id="IPR013785">
    <property type="entry name" value="Aldolase_TIM"/>
</dbReference>
<comment type="caution">
    <text evidence="6">The sequence shown here is derived from an EMBL/GenBank/DDBJ whole genome shotgun (WGS) entry which is preliminary data.</text>
</comment>
<dbReference type="Proteomes" id="UP000272778">
    <property type="component" value="Unassembled WGS sequence"/>
</dbReference>
<dbReference type="Pfam" id="PF13353">
    <property type="entry name" value="Fer4_12"/>
    <property type="match status" value="1"/>
</dbReference>
<dbReference type="InterPro" id="IPR007197">
    <property type="entry name" value="rSAM"/>
</dbReference>
<evidence type="ECO:0000313" key="7">
    <source>
        <dbReference type="Proteomes" id="UP000272778"/>
    </source>
</evidence>
<comment type="cofactor">
    <cofactor evidence="1">
        <name>[4Fe-4S] cluster</name>
        <dbReference type="ChEBI" id="CHEBI:49883"/>
    </cofactor>
</comment>